<dbReference type="Pfam" id="PF26168">
    <property type="entry name" value="Glyco_transf_N"/>
    <property type="match status" value="1"/>
</dbReference>
<dbReference type="eggNOG" id="KOG1192">
    <property type="taxonomic scope" value="Eukaryota"/>
</dbReference>
<evidence type="ECO:0000256" key="3">
    <source>
        <dbReference type="ARBA" id="ARBA00022679"/>
    </source>
</evidence>
<dbReference type="GO" id="GO:0080043">
    <property type="term" value="F:quercetin 3-O-glucosyltransferase activity"/>
    <property type="evidence" value="ECO:0000318"/>
    <property type="project" value="GO_Central"/>
</dbReference>
<evidence type="ECO:0000256" key="2">
    <source>
        <dbReference type="ARBA" id="ARBA00022676"/>
    </source>
</evidence>
<dbReference type="CDD" id="cd03784">
    <property type="entry name" value="GT1_Gtf-like"/>
    <property type="match status" value="1"/>
</dbReference>
<dbReference type="InterPro" id="IPR002213">
    <property type="entry name" value="UDP_glucos_trans"/>
</dbReference>
<sequence>MTSMANKPHAVCIPYPAQGHINPMLKLAKLLHQRGFYITFINTEHMQRRLLKSRGPDALNGLPDFQFETIPDGLPPSPDLDSTQDILALAQSVTNNCPVPFRNLLAKLESSPNVPPITCIVSDGIMSFTLDAAEEIGVPGVLFWTASACGFLAYAYNKQLVERGLIPLKDESYLTNGYLDTTVDWIPGMKGIRLKDLPTFRTTDPNDFFLNFSIQEVYGALRASGIILNTYDELEHEVLVALSSMFPPIYTIGPLDLVGAKNAEKDQNTSIGSNLWTDDLECLKWLDSKEPNSVVYVNFGSMTNMTRQQLVELAWGLGNSKQTFLWIIRTDIVKGESTILPEEFVDETKERGLRTSWCPQERVLKHPSIGGFLSHMGWNSTIESLSNGVPVICWPFGGEQQINCWFACNKWGIGMEIENEVKRDEVEKLVRELIEGEKGKEMRKKAMEWKRKAEEATDPNGKSSMNLDRLVNEVLLSQHK</sequence>
<dbReference type="Proteomes" id="UP000008311">
    <property type="component" value="Unassembled WGS sequence"/>
</dbReference>
<proteinExistence type="inferred from homology"/>
<reference evidence="10" key="1">
    <citation type="journal article" date="2010" name="Nat. Biotechnol.">
        <title>Draft genome sequence of the oilseed species Ricinus communis.</title>
        <authorList>
            <person name="Chan A.P."/>
            <person name="Crabtree J."/>
            <person name="Zhao Q."/>
            <person name="Lorenzi H."/>
            <person name="Orvis J."/>
            <person name="Puiu D."/>
            <person name="Melake-Berhan A."/>
            <person name="Jones K.M."/>
            <person name="Redman J."/>
            <person name="Chen G."/>
            <person name="Cahoon E.B."/>
            <person name="Gedil M."/>
            <person name="Stanke M."/>
            <person name="Haas B.J."/>
            <person name="Wortman J.R."/>
            <person name="Fraser-Liggett C.M."/>
            <person name="Ravel J."/>
            <person name="Rabinowicz P.D."/>
        </authorList>
    </citation>
    <scope>NUCLEOTIDE SEQUENCE [LARGE SCALE GENOMIC DNA]</scope>
    <source>
        <strain evidence="10">cv. Hale</strain>
    </source>
</reference>
<dbReference type="AlphaFoldDB" id="B9SIN1"/>
<evidence type="ECO:0000313" key="9">
    <source>
        <dbReference type="EMBL" id="EEF36544.1"/>
    </source>
</evidence>
<dbReference type="PANTHER" id="PTHR11926:SF1498">
    <property type="entry name" value="GLYCOSYLTRANSFERASE"/>
    <property type="match status" value="1"/>
</dbReference>
<keyword evidence="10" id="KW-1185">Reference proteome</keyword>
<dbReference type="InParanoid" id="B9SIN1"/>
<comment type="similarity">
    <text evidence="1">Belongs to the UDP-glycosyltransferase family.</text>
</comment>
<dbReference type="SUPFAM" id="SSF53756">
    <property type="entry name" value="UDP-Glycosyltransferase/glycogen phosphorylase"/>
    <property type="match status" value="1"/>
</dbReference>
<evidence type="ECO:0000259" key="8">
    <source>
        <dbReference type="Pfam" id="PF26168"/>
    </source>
</evidence>
<dbReference type="GO" id="GO:0005737">
    <property type="term" value="C:cytoplasm"/>
    <property type="evidence" value="ECO:0000318"/>
    <property type="project" value="GO_Central"/>
</dbReference>
<evidence type="ECO:0000256" key="4">
    <source>
        <dbReference type="ARBA" id="ARBA00022821"/>
    </source>
</evidence>
<dbReference type="PANTHER" id="PTHR11926">
    <property type="entry name" value="GLUCOSYL/GLUCURONOSYL TRANSFERASES"/>
    <property type="match status" value="1"/>
</dbReference>
<dbReference type="FunFam" id="3.40.50.2000:FF:000055">
    <property type="entry name" value="Glycosyltransferase"/>
    <property type="match status" value="1"/>
</dbReference>
<comment type="catalytic activity">
    <reaction evidence="5">
        <text>2-hydroxy-2-methylpropanenitrile + UDP-alpha-D-glucose = linamarin + UDP + H(+)</text>
        <dbReference type="Rhea" id="RHEA:20009"/>
        <dbReference type="ChEBI" id="CHEBI:15348"/>
        <dbReference type="ChEBI" id="CHEBI:15378"/>
        <dbReference type="ChEBI" id="CHEBI:16441"/>
        <dbReference type="ChEBI" id="CHEBI:58223"/>
        <dbReference type="ChEBI" id="CHEBI:58885"/>
        <dbReference type="EC" id="2.4.1.63"/>
    </reaction>
</comment>
<dbReference type="InterPro" id="IPR058980">
    <property type="entry name" value="Glyco_transf_N"/>
</dbReference>
<dbReference type="Gene3D" id="3.40.50.2000">
    <property type="entry name" value="Glycogen Phosphorylase B"/>
    <property type="match status" value="2"/>
</dbReference>
<dbReference type="Pfam" id="PF00201">
    <property type="entry name" value="UDPGT"/>
    <property type="match status" value="1"/>
</dbReference>
<dbReference type="GO" id="GO:0050057">
    <property type="term" value="F:linamarin synthase activity"/>
    <property type="evidence" value="ECO:0007669"/>
    <property type="project" value="UniProtKB-EC"/>
</dbReference>
<dbReference type="GO" id="GO:0006952">
    <property type="term" value="P:defense response"/>
    <property type="evidence" value="ECO:0007669"/>
    <property type="project" value="UniProtKB-KW"/>
</dbReference>
<dbReference type="EMBL" id="EQ973975">
    <property type="protein sequence ID" value="EEF36544.1"/>
    <property type="molecule type" value="Genomic_DNA"/>
</dbReference>
<evidence type="ECO:0000256" key="1">
    <source>
        <dbReference type="ARBA" id="ARBA00009995"/>
    </source>
</evidence>
<dbReference type="FunFam" id="3.40.50.2000:FF:000027">
    <property type="entry name" value="Glycosyltransferase"/>
    <property type="match status" value="1"/>
</dbReference>
<evidence type="ECO:0000256" key="7">
    <source>
        <dbReference type="ARBA" id="ARBA00066524"/>
    </source>
</evidence>
<keyword evidence="3 9" id="KW-0808">Transferase</keyword>
<feature type="domain" description="Glycosyltransferase N-terminal" evidence="8">
    <location>
        <begin position="11"/>
        <end position="136"/>
    </location>
</feature>
<keyword evidence="2 9" id="KW-0328">Glycosyltransferase</keyword>
<gene>
    <name evidence="9" type="ORF">RCOM_0824220</name>
</gene>
<name>B9SIN1_RICCO</name>
<comment type="function">
    <text evidence="6">UDP-glucosyltransferase catalyzing in planta synthesis of cyanogenic glucosides. Able to glucosylate acetone cyanohydrin and 2-hydroxy-2-methylbutyronitrile, forming linamarin and lotaustralin. Also accepts, to some extent, a wide range of potential acceptor substrates, including simple alcohols, flavonoids, isoflavonoids and other hydroxynitriles such as p-hydroxymandelonitrile, mandelonitrile, (E)-4-hydroxy-2-methylbut-2-enenitrile and (E)- 2-(hydroxymethyl)but-2-enenitrile.</text>
</comment>
<evidence type="ECO:0000256" key="6">
    <source>
        <dbReference type="ARBA" id="ARBA00056778"/>
    </source>
</evidence>
<keyword evidence="4" id="KW-0611">Plant defense</keyword>
<organism evidence="9 10">
    <name type="scientific">Ricinus communis</name>
    <name type="common">Castor bean</name>
    <dbReference type="NCBI Taxonomy" id="3988"/>
    <lineage>
        <taxon>Eukaryota</taxon>
        <taxon>Viridiplantae</taxon>
        <taxon>Streptophyta</taxon>
        <taxon>Embryophyta</taxon>
        <taxon>Tracheophyta</taxon>
        <taxon>Spermatophyta</taxon>
        <taxon>Magnoliopsida</taxon>
        <taxon>eudicotyledons</taxon>
        <taxon>Gunneridae</taxon>
        <taxon>Pentapetalae</taxon>
        <taxon>rosids</taxon>
        <taxon>fabids</taxon>
        <taxon>Malpighiales</taxon>
        <taxon>Euphorbiaceae</taxon>
        <taxon>Acalyphoideae</taxon>
        <taxon>Acalypheae</taxon>
        <taxon>Ricinus</taxon>
    </lineage>
</organism>
<evidence type="ECO:0000313" key="10">
    <source>
        <dbReference type="Proteomes" id="UP000008311"/>
    </source>
</evidence>
<accession>B9SIN1</accession>
<evidence type="ECO:0000256" key="5">
    <source>
        <dbReference type="ARBA" id="ARBA00052877"/>
    </source>
</evidence>
<dbReference type="GO" id="GO:0080044">
    <property type="term" value="F:quercetin 7-O-glucosyltransferase activity"/>
    <property type="evidence" value="ECO:0000318"/>
    <property type="project" value="GO_Central"/>
</dbReference>
<protein>
    <recommendedName>
        <fullName evidence="7">linamarin synthase</fullName>
        <ecNumber evidence="7">2.4.1.63</ecNumber>
    </recommendedName>
</protein>
<dbReference type="EC" id="2.4.1.63" evidence="7"/>